<dbReference type="PANTHER" id="PTHR48125">
    <property type="entry name" value="LP07818P1"/>
    <property type="match status" value="1"/>
</dbReference>
<feature type="compositionally biased region" description="Low complexity" evidence="1">
    <location>
        <begin position="451"/>
        <end position="481"/>
    </location>
</feature>
<evidence type="ECO:0000256" key="1">
    <source>
        <dbReference type="SAM" id="MobiDB-lite"/>
    </source>
</evidence>
<feature type="region of interest" description="Disordered" evidence="1">
    <location>
        <begin position="1"/>
        <end position="257"/>
    </location>
</feature>
<feature type="compositionally biased region" description="Basic and acidic residues" evidence="1">
    <location>
        <begin position="418"/>
        <end position="427"/>
    </location>
</feature>
<feature type="compositionally biased region" description="Low complexity" evidence="1">
    <location>
        <begin position="126"/>
        <end position="173"/>
    </location>
</feature>
<dbReference type="GeneID" id="2908363"/>
<feature type="compositionally biased region" description="Basic and acidic residues" evidence="1">
    <location>
        <begin position="365"/>
        <end position="385"/>
    </location>
</feature>
<evidence type="ECO:0000313" key="3">
    <source>
        <dbReference type="EMBL" id="AOW07339.1"/>
    </source>
</evidence>
<name>A0A1D8NNX6_YARLL</name>
<dbReference type="PANTHER" id="PTHR48125:SF12">
    <property type="entry name" value="AT HOOK TRANSCRIPTION FACTOR FAMILY-RELATED"/>
    <property type="match status" value="1"/>
</dbReference>
<dbReference type="RefSeq" id="XP_505557.3">
    <property type="nucleotide sequence ID" value="XM_505557.3"/>
</dbReference>
<feature type="domain" description="Hpc2-related" evidence="2">
    <location>
        <begin position="377"/>
        <end position="415"/>
    </location>
</feature>
<feature type="compositionally biased region" description="Basic and acidic residues" evidence="1">
    <location>
        <begin position="211"/>
        <end position="221"/>
    </location>
</feature>
<feature type="region of interest" description="Disordered" evidence="1">
    <location>
        <begin position="333"/>
        <end position="481"/>
    </location>
</feature>
<proteinExistence type="predicted"/>
<feature type="compositionally biased region" description="Pro residues" evidence="1">
    <location>
        <begin position="42"/>
        <end position="56"/>
    </location>
</feature>
<dbReference type="eggNOG" id="ENOG502RG9A">
    <property type="taxonomic scope" value="Eukaryota"/>
</dbReference>
<dbReference type="AlphaFoldDB" id="A0A1D8NNX6"/>
<accession>A0A1D8NNX6</accession>
<feature type="compositionally biased region" description="Polar residues" evidence="1">
    <location>
        <begin position="21"/>
        <end position="32"/>
    </location>
</feature>
<evidence type="ECO:0000313" key="4">
    <source>
        <dbReference type="Proteomes" id="UP000182444"/>
    </source>
</evidence>
<dbReference type="Pfam" id="PF08729">
    <property type="entry name" value="HUN"/>
    <property type="match status" value="1"/>
</dbReference>
<gene>
    <name evidence="3" type="ORF">YALI1_F23833g</name>
</gene>
<feature type="region of interest" description="Disordered" evidence="1">
    <location>
        <begin position="272"/>
        <end position="294"/>
    </location>
</feature>
<organism evidence="3 4">
    <name type="scientific">Yarrowia lipolytica</name>
    <name type="common">Candida lipolytica</name>
    <dbReference type="NCBI Taxonomy" id="4952"/>
    <lineage>
        <taxon>Eukaryota</taxon>
        <taxon>Fungi</taxon>
        <taxon>Dikarya</taxon>
        <taxon>Ascomycota</taxon>
        <taxon>Saccharomycotina</taxon>
        <taxon>Dipodascomycetes</taxon>
        <taxon>Dipodascales</taxon>
        <taxon>Dipodascales incertae sedis</taxon>
        <taxon>Yarrowia</taxon>
    </lineage>
</organism>
<dbReference type="EMBL" id="CP017558">
    <property type="protein sequence ID" value="AOW07339.1"/>
    <property type="molecule type" value="Genomic_DNA"/>
</dbReference>
<dbReference type="VEuPathDB" id="FungiDB:YALI1_F23833g"/>
<sequence>MSAPPSGHARSPGMSIMSLLSDDNNSTNQTPGSPLAYQQSPPQHPHPHQQPGPPPQYATTFSYSQIQPRQGDYPLQQQQQQQQQHYPPPQQQQQTYQTQYQQPPSQVSPPVQAQQPPQPAAPAPPSKTASSPATPATPATPAAAPTTAGGKKAGKAASTAATAAAKPTATTAAGKRKKADDPAAPKKGKKKQKKDDQTQQSVGSIPIVTGSDDKVTARPKENIPPPPSVPMSPGKKQAQGLDAIGQNKDASRGSKPEVTLRLRIRLAGGNVKVKPSQSVLKKADKSAALPEPKQYVIDNEEYDFYSTPDKANDWTASADDTTVLNFTRLAEDKYGYDHVHPNQALDLVDDDGEVEDDDEEEEDKDKEKEEKEMKRRQRVEGKYDLNDPFIDDTETAWEEQQASTQDGFFVYSGPLIEEAPKPVETKKPAKKPGPKKKTLAAKETESKKKTTPLASATTSSTTSTTASATTTTTPATVEKKA</sequence>
<feature type="compositionally biased region" description="Polar residues" evidence="1">
    <location>
        <begin position="57"/>
        <end position="68"/>
    </location>
</feature>
<dbReference type="VEuPathDB" id="FungiDB:YALI0_F17908g"/>
<feature type="compositionally biased region" description="Low complexity" evidence="1">
    <location>
        <begin position="76"/>
        <end position="115"/>
    </location>
</feature>
<dbReference type="Proteomes" id="UP000182444">
    <property type="component" value="Chromosome 1F"/>
</dbReference>
<feature type="compositionally biased region" description="Pro residues" evidence="1">
    <location>
        <begin position="116"/>
        <end position="125"/>
    </location>
</feature>
<evidence type="ECO:0000259" key="2">
    <source>
        <dbReference type="Pfam" id="PF08729"/>
    </source>
</evidence>
<reference evidence="3 4" key="1">
    <citation type="journal article" date="2016" name="PLoS ONE">
        <title>Sequence Assembly of Yarrowia lipolytica Strain W29/CLIB89 Shows Transposable Element Diversity.</title>
        <authorList>
            <person name="Magnan C."/>
            <person name="Yu J."/>
            <person name="Chang I."/>
            <person name="Jahn E."/>
            <person name="Kanomata Y."/>
            <person name="Wu J."/>
            <person name="Zeller M."/>
            <person name="Oakes M."/>
            <person name="Baldi P."/>
            <person name="Sandmeyer S."/>
        </authorList>
    </citation>
    <scope>NUCLEOTIDE SEQUENCE [LARGE SCALE GENOMIC DNA]</scope>
    <source>
        <strain evidence="4">CLIB89(W29)</strain>
    </source>
</reference>
<feature type="compositionally biased region" description="Acidic residues" evidence="1">
    <location>
        <begin position="347"/>
        <end position="364"/>
    </location>
</feature>
<protein>
    <recommendedName>
        <fullName evidence="2">Hpc2-related domain-containing protein</fullName>
    </recommendedName>
</protein>
<dbReference type="KEGG" id="yli:2908363"/>
<feature type="compositionally biased region" description="Basic residues" evidence="1">
    <location>
        <begin position="428"/>
        <end position="439"/>
    </location>
</feature>
<dbReference type="InterPro" id="IPR014840">
    <property type="entry name" value="HRD"/>
</dbReference>